<name>A0A3M0JUV1_HIRRU</name>
<sequence>MTTVVAVCSLMYSLVAINLRSTAYSQGKMTLYEEKYWLNLEKLLKGILVAQKWKTISLFFSYKGQNGN</sequence>
<evidence type="ECO:0000313" key="2">
    <source>
        <dbReference type="EMBL" id="RMC04485.1"/>
    </source>
</evidence>
<feature type="signal peptide" evidence="1">
    <location>
        <begin position="1"/>
        <end position="16"/>
    </location>
</feature>
<keyword evidence="3" id="KW-1185">Reference proteome</keyword>
<keyword evidence="1" id="KW-0732">Signal</keyword>
<evidence type="ECO:0000256" key="1">
    <source>
        <dbReference type="SAM" id="SignalP"/>
    </source>
</evidence>
<dbReference type="AlphaFoldDB" id="A0A3M0JUV1"/>
<organism evidence="2 3">
    <name type="scientific">Hirundo rustica rustica</name>
    <dbReference type="NCBI Taxonomy" id="333673"/>
    <lineage>
        <taxon>Eukaryota</taxon>
        <taxon>Metazoa</taxon>
        <taxon>Chordata</taxon>
        <taxon>Craniata</taxon>
        <taxon>Vertebrata</taxon>
        <taxon>Euteleostomi</taxon>
        <taxon>Archelosauria</taxon>
        <taxon>Archosauria</taxon>
        <taxon>Dinosauria</taxon>
        <taxon>Saurischia</taxon>
        <taxon>Theropoda</taxon>
        <taxon>Coelurosauria</taxon>
        <taxon>Aves</taxon>
        <taxon>Neognathae</taxon>
        <taxon>Neoaves</taxon>
        <taxon>Telluraves</taxon>
        <taxon>Australaves</taxon>
        <taxon>Passeriformes</taxon>
        <taxon>Sylvioidea</taxon>
        <taxon>Hirundinidae</taxon>
        <taxon>Hirundo</taxon>
    </lineage>
</organism>
<gene>
    <name evidence="2" type="ORF">DUI87_18930</name>
</gene>
<dbReference type="Proteomes" id="UP000269221">
    <property type="component" value="Unassembled WGS sequence"/>
</dbReference>
<evidence type="ECO:0000313" key="3">
    <source>
        <dbReference type="Proteomes" id="UP000269221"/>
    </source>
</evidence>
<feature type="chain" id="PRO_5017985032" evidence="1">
    <location>
        <begin position="17"/>
        <end position="68"/>
    </location>
</feature>
<reference evidence="2 3" key="1">
    <citation type="submission" date="2018-07" db="EMBL/GenBank/DDBJ databases">
        <title>A high quality draft genome assembly of the barn swallow (H. rustica rustica).</title>
        <authorList>
            <person name="Formenti G."/>
            <person name="Chiara M."/>
            <person name="Poveda L."/>
            <person name="Francoijs K.-J."/>
            <person name="Bonisoli-Alquati A."/>
            <person name="Canova L."/>
            <person name="Gianfranceschi L."/>
            <person name="Horner D.S."/>
            <person name="Saino N."/>
        </authorList>
    </citation>
    <scope>NUCLEOTIDE SEQUENCE [LARGE SCALE GENOMIC DNA]</scope>
    <source>
        <strain evidence="2">Chelidonia</strain>
        <tissue evidence="2">Blood</tissue>
    </source>
</reference>
<protein>
    <submittedName>
        <fullName evidence="2">Uncharacterized protein</fullName>
    </submittedName>
</protein>
<comment type="caution">
    <text evidence="2">The sequence shown here is derived from an EMBL/GenBank/DDBJ whole genome shotgun (WGS) entry which is preliminary data.</text>
</comment>
<proteinExistence type="predicted"/>
<accession>A0A3M0JUV1</accession>
<dbReference type="EMBL" id="QRBI01000125">
    <property type="protein sequence ID" value="RMC04485.1"/>
    <property type="molecule type" value="Genomic_DNA"/>
</dbReference>